<evidence type="ECO:0000256" key="1">
    <source>
        <dbReference type="SAM" id="MobiDB-lite"/>
    </source>
</evidence>
<dbReference type="SUPFAM" id="SSF53098">
    <property type="entry name" value="Ribonuclease H-like"/>
    <property type="match status" value="1"/>
</dbReference>
<accession>K0T0Y8</accession>
<feature type="non-terminal residue" evidence="2">
    <location>
        <position position="1"/>
    </location>
</feature>
<protein>
    <recommendedName>
        <fullName evidence="4">DUF659 domain-containing protein</fullName>
    </recommendedName>
</protein>
<evidence type="ECO:0008006" key="4">
    <source>
        <dbReference type="Google" id="ProtNLM"/>
    </source>
</evidence>
<evidence type="ECO:0000313" key="2">
    <source>
        <dbReference type="EMBL" id="EJK71400.1"/>
    </source>
</evidence>
<sequence length="589" mass="66600">FIDCTEQLVDEEGGKKDGPFLASIFLPIIEKMDPLKDKTDIVFFDGGSNMQLAGRIIAARYPRITVVHAAEHLLALVFSDIGKIPAVKQKSLILKLKRLYRVFGSGATHKTHALFMQRTRELNKGRAVNLLKACDGRFAGYFYSMHRALRLKHALEATVHSAQWRALKGVQPVVHRAAEDVKAPLFWKRVFVLLKAVFPLLKLLRLTDSNKPAMDKLYFLLHKARGDGEDEEEGDDDYAAYFNEEDEDVIEDEDEWGTIVTNESSGIYRDIVEAVASRAPKLSHDFAVTAWMCSIQPEIMKDVQDRSIGNPHLRDAVERCVRQLYAHDIDGNVDGELDRKVDRFWDELKHFQLRSGPFRASWYNSLDCTEGNSAKWHGKYSLFCTKVFGSVACRVTSKITGCGSAERAWADCKELKSGKRSHISSKKAVKQATLFTSGTLRRARLQNQDHPLNYRDASFAVILLRTGRMSWMDRGAVMRERLLQKYGGLVFDDIDSETKDRMTISKSVMKYIMRQGWHVMAEPSDYDGTNPDVLEPIAIKEDVIIHLIKNTEQPSHLNVRMVSEEDDEGDDEDQDESGSGDSSGDGDSD</sequence>
<dbReference type="AlphaFoldDB" id="K0T0Y8"/>
<comment type="caution">
    <text evidence="2">The sequence shown here is derived from an EMBL/GenBank/DDBJ whole genome shotgun (WGS) entry which is preliminary data.</text>
</comment>
<gene>
    <name evidence="2" type="ORF">THAOC_07167</name>
</gene>
<feature type="compositionally biased region" description="Acidic residues" evidence="1">
    <location>
        <begin position="564"/>
        <end position="589"/>
    </location>
</feature>
<reference evidence="2 3" key="1">
    <citation type="journal article" date="2012" name="Genome Biol.">
        <title>Genome and low-iron response of an oceanic diatom adapted to chronic iron limitation.</title>
        <authorList>
            <person name="Lommer M."/>
            <person name="Specht M."/>
            <person name="Roy A.S."/>
            <person name="Kraemer L."/>
            <person name="Andreson R."/>
            <person name="Gutowska M.A."/>
            <person name="Wolf J."/>
            <person name="Bergner S.V."/>
            <person name="Schilhabel M.B."/>
            <person name="Klostermeier U.C."/>
            <person name="Beiko R.G."/>
            <person name="Rosenstiel P."/>
            <person name="Hippler M."/>
            <person name="Laroche J."/>
        </authorList>
    </citation>
    <scope>NUCLEOTIDE SEQUENCE [LARGE SCALE GENOMIC DNA]</scope>
    <source>
        <strain evidence="2 3">CCMP1005</strain>
    </source>
</reference>
<feature type="region of interest" description="Disordered" evidence="1">
    <location>
        <begin position="556"/>
        <end position="589"/>
    </location>
</feature>
<organism evidence="2 3">
    <name type="scientific">Thalassiosira oceanica</name>
    <name type="common">Marine diatom</name>
    <dbReference type="NCBI Taxonomy" id="159749"/>
    <lineage>
        <taxon>Eukaryota</taxon>
        <taxon>Sar</taxon>
        <taxon>Stramenopiles</taxon>
        <taxon>Ochrophyta</taxon>
        <taxon>Bacillariophyta</taxon>
        <taxon>Coscinodiscophyceae</taxon>
        <taxon>Thalassiosirophycidae</taxon>
        <taxon>Thalassiosirales</taxon>
        <taxon>Thalassiosiraceae</taxon>
        <taxon>Thalassiosira</taxon>
    </lineage>
</organism>
<evidence type="ECO:0000313" key="3">
    <source>
        <dbReference type="Proteomes" id="UP000266841"/>
    </source>
</evidence>
<dbReference type="Proteomes" id="UP000266841">
    <property type="component" value="Unassembled WGS sequence"/>
</dbReference>
<dbReference type="InterPro" id="IPR012337">
    <property type="entry name" value="RNaseH-like_sf"/>
</dbReference>
<dbReference type="EMBL" id="AGNL01007282">
    <property type="protein sequence ID" value="EJK71400.1"/>
    <property type="molecule type" value="Genomic_DNA"/>
</dbReference>
<keyword evidence="3" id="KW-1185">Reference proteome</keyword>
<name>K0T0Y8_THAOC</name>
<proteinExistence type="predicted"/>